<protein>
    <submittedName>
        <fullName evidence="2">Uncharacterized protein</fullName>
    </submittedName>
</protein>
<name>A0A9P7YGF5_9HELO</name>
<accession>A0A9P7YGF5</accession>
<sequence length="235" mass="26734">MTCKAAEVSSVESLPDSFEGDNVFETSKPASSIPNASRPSVVRRTVTKTTSSRPLESKKGPELQYSTKGKEIDHSPGLQDNCRHGLKEHMESKRRPQSSSTETIQVRGKDFGVDMGDGLRDIEPNSSAADKEEYEKKRKLYRRIERHSESMSEGRAEAILADMKTNSEDTEEIIGENGERIILFHHHHLHNHHHHAHHHHKYLGTQENNPWQDHIKCVYRGKPGHVHDRDCAVKQ</sequence>
<organism evidence="2 3">
    <name type="scientific">Amylocarpus encephaloides</name>
    <dbReference type="NCBI Taxonomy" id="45428"/>
    <lineage>
        <taxon>Eukaryota</taxon>
        <taxon>Fungi</taxon>
        <taxon>Dikarya</taxon>
        <taxon>Ascomycota</taxon>
        <taxon>Pezizomycotina</taxon>
        <taxon>Leotiomycetes</taxon>
        <taxon>Helotiales</taxon>
        <taxon>Helotiales incertae sedis</taxon>
        <taxon>Amylocarpus</taxon>
    </lineage>
</organism>
<evidence type="ECO:0000313" key="3">
    <source>
        <dbReference type="Proteomes" id="UP000824998"/>
    </source>
</evidence>
<dbReference type="AlphaFoldDB" id="A0A9P7YGF5"/>
<dbReference type="Proteomes" id="UP000824998">
    <property type="component" value="Unassembled WGS sequence"/>
</dbReference>
<evidence type="ECO:0000313" key="2">
    <source>
        <dbReference type="EMBL" id="KAG9233047.1"/>
    </source>
</evidence>
<dbReference type="EMBL" id="MU251518">
    <property type="protein sequence ID" value="KAG9233047.1"/>
    <property type="molecule type" value="Genomic_DNA"/>
</dbReference>
<feature type="compositionally biased region" description="Low complexity" evidence="1">
    <location>
        <begin position="37"/>
        <end position="54"/>
    </location>
</feature>
<feature type="compositionally biased region" description="Basic and acidic residues" evidence="1">
    <location>
        <begin position="107"/>
        <end position="134"/>
    </location>
</feature>
<feature type="compositionally biased region" description="Basic and acidic residues" evidence="1">
    <location>
        <begin position="81"/>
        <end position="94"/>
    </location>
</feature>
<gene>
    <name evidence="2" type="ORF">BJ875DRAFT_513140</name>
</gene>
<comment type="caution">
    <text evidence="2">The sequence shown here is derived from an EMBL/GenBank/DDBJ whole genome shotgun (WGS) entry which is preliminary data.</text>
</comment>
<keyword evidence="3" id="KW-1185">Reference proteome</keyword>
<feature type="compositionally biased region" description="Polar residues" evidence="1">
    <location>
        <begin position="24"/>
        <end position="35"/>
    </location>
</feature>
<feature type="region of interest" description="Disordered" evidence="1">
    <location>
        <begin position="1"/>
        <end position="134"/>
    </location>
</feature>
<evidence type="ECO:0000256" key="1">
    <source>
        <dbReference type="SAM" id="MobiDB-lite"/>
    </source>
</evidence>
<proteinExistence type="predicted"/>
<reference evidence="2" key="1">
    <citation type="journal article" date="2021" name="IMA Fungus">
        <title>Genomic characterization of three marine fungi, including Emericellopsis atlantica sp. nov. with signatures of a generalist lifestyle and marine biomass degradation.</title>
        <authorList>
            <person name="Hagestad O.C."/>
            <person name="Hou L."/>
            <person name="Andersen J.H."/>
            <person name="Hansen E.H."/>
            <person name="Altermark B."/>
            <person name="Li C."/>
            <person name="Kuhnert E."/>
            <person name="Cox R.J."/>
            <person name="Crous P.W."/>
            <person name="Spatafora J.W."/>
            <person name="Lail K."/>
            <person name="Amirebrahimi M."/>
            <person name="Lipzen A."/>
            <person name="Pangilinan J."/>
            <person name="Andreopoulos W."/>
            <person name="Hayes R.D."/>
            <person name="Ng V."/>
            <person name="Grigoriev I.V."/>
            <person name="Jackson S.A."/>
            <person name="Sutton T.D.S."/>
            <person name="Dobson A.D.W."/>
            <person name="Rama T."/>
        </authorList>
    </citation>
    <scope>NUCLEOTIDE SEQUENCE</scope>
    <source>
        <strain evidence="2">TRa018bII</strain>
    </source>
</reference>